<dbReference type="Pfam" id="PF00583">
    <property type="entry name" value="Acetyltransf_1"/>
    <property type="match status" value="1"/>
</dbReference>
<dbReference type="OrthoDB" id="1895809at2"/>
<keyword evidence="2" id="KW-0808">Transferase</keyword>
<accession>A0A4U0FLU8</accession>
<dbReference type="EMBL" id="SUPK01000001">
    <property type="protein sequence ID" value="TJY44552.1"/>
    <property type="molecule type" value="Genomic_DNA"/>
</dbReference>
<dbReference type="SUPFAM" id="SSF55729">
    <property type="entry name" value="Acyl-CoA N-acyltransferases (Nat)"/>
    <property type="match status" value="1"/>
</dbReference>
<organism evidence="2 3">
    <name type="scientific">Cohnella pontilimi</name>
    <dbReference type="NCBI Taxonomy" id="2564100"/>
    <lineage>
        <taxon>Bacteria</taxon>
        <taxon>Bacillati</taxon>
        <taxon>Bacillota</taxon>
        <taxon>Bacilli</taxon>
        <taxon>Bacillales</taxon>
        <taxon>Paenibacillaceae</taxon>
        <taxon>Cohnella</taxon>
    </lineage>
</organism>
<dbReference type="InterPro" id="IPR016181">
    <property type="entry name" value="Acyl_CoA_acyltransferase"/>
</dbReference>
<dbReference type="GO" id="GO:0016747">
    <property type="term" value="F:acyltransferase activity, transferring groups other than amino-acyl groups"/>
    <property type="evidence" value="ECO:0007669"/>
    <property type="project" value="InterPro"/>
</dbReference>
<dbReference type="Gene3D" id="3.40.630.30">
    <property type="match status" value="1"/>
</dbReference>
<keyword evidence="3" id="KW-1185">Reference proteome</keyword>
<dbReference type="Proteomes" id="UP000309673">
    <property type="component" value="Unassembled WGS sequence"/>
</dbReference>
<protein>
    <submittedName>
        <fullName evidence="2">GNAT family N-acetyltransferase</fullName>
    </submittedName>
</protein>
<feature type="domain" description="N-acetyltransferase" evidence="1">
    <location>
        <begin position="1"/>
        <end position="152"/>
    </location>
</feature>
<evidence type="ECO:0000259" key="1">
    <source>
        <dbReference type="PROSITE" id="PS51186"/>
    </source>
</evidence>
<reference evidence="2 3" key="1">
    <citation type="submission" date="2019-04" db="EMBL/GenBank/DDBJ databases">
        <title>Cohnella sp. nov., isolated from soil.</title>
        <authorList>
            <person name="Kim W."/>
        </authorList>
    </citation>
    <scope>NUCLEOTIDE SEQUENCE [LARGE SCALE GENOMIC DNA]</scope>
    <source>
        <strain evidence="2 3">CAU 1483</strain>
    </source>
</reference>
<comment type="caution">
    <text evidence="2">The sequence shown here is derived from an EMBL/GenBank/DDBJ whole genome shotgun (WGS) entry which is preliminary data.</text>
</comment>
<evidence type="ECO:0000313" key="3">
    <source>
        <dbReference type="Proteomes" id="UP000309673"/>
    </source>
</evidence>
<evidence type="ECO:0000313" key="2">
    <source>
        <dbReference type="EMBL" id="TJY44552.1"/>
    </source>
</evidence>
<dbReference type="PROSITE" id="PS51186">
    <property type="entry name" value="GNAT"/>
    <property type="match status" value="1"/>
</dbReference>
<name>A0A4U0FLU8_9BACL</name>
<proteinExistence type="predicted"/>
<dbReference type="AlphaFoldDB" id="A0A4U0FLU8"/>
<gene>
    <name evidence="2" type="ORF">E5161_00350</name>
</gene>
<dbReference type="CDD" id="cd04301">
    <property type="entry name" value="NAT_SF"/>
    <property type="match status" value="1"/>
</dbReference>
<dbReference type="InterPro" id="IPR000182">
    <property type="entry name" value="GNAT_dom"/>
</dbReference>
<sequence>MMDTFEKEGISHLVNDIEKEIEEKRNHVRVDLETNGRDRYFYMALHNKKIIGTVEYGPCSALIHDLTDGALDEITEIGTVFVHPDWQGRGVANVMLNAIFFTLLGKGVSEFCLDSGYTNAQLIWRKKFGEPTYLFPNYWGGTDHMIWRGSITSQPLRYIIR</sequence>